<evidence type="ECO:0000313" key="3">
    <source>
        <dbReference type="EMBL" id="GFE84070.1"/>
    </source>
</evidence>
<protein>
    <submittedName>
        <fullName evidence="3">Isoquinoline 1-oxidoreductase subunit beta</fullName>
    </submittedName>
</protein>
<dbReference type="InterPro" id="IPR037165">
    <property type="entry name" value="AldOxase/xan_DH_Mopterin-bd_sf"/>
</dbReference>
<dbReference type="InterPro" id="IPR012368">
    <property type="entry name" value="OxRdtase_Mopterin-bd_su_IorB"/>
</dbReference>
<dbReference type="InterPro" id="IPR000674">
    <property type="entry name" value="Ald_Oxase/Xan_DH_a/b"/>
</dbReference>
<comment type="caution">
    <text evidence="3">The sequence shown here is derived from an EMBL/GenBank/DDBJ whole genome shotgun (WGS) entry which is preliminary data.</text>
</comment>
<dbReference type="Gene3D" id="3.90.1170.50">
    <property type="entry name" value="Aldehyde oxidase/xanthine dehydrogenase, a/b hammerhead"/>
    <property type="match status" value="1"/>
</dbReference>
<keyword evidence="1" id="KW-0732">Signal</keyword>
<dbReference type="PANTHER" id="PTHR47495">
    <property type="entry name" value="ALDEHYDE DEHYDROGENASE"/>
    <property type="match status" value="1"/>
</dbReference>
<dbReference type="SMART" id="SM01008">
    <property type="entry name" value="Ald_Xan_dh_C"/>
    <property type="match status" value="1"/>
</dbReference>
<gene>
    <name evidence="3" type="ORF">GCM10011487_60700</name>
</gene>
<evidence type="ECO:0000313" key="4">
    <source>
        <dbReference type="Proteomes" id="UP000445000"/>
    </source>
</evidence>
<proteinExistence type="predicted"/>
<dbReference type="InterPro" id="IPR052516">
    <property type="entry name" value="N-heterocyclic_Hydroxylase"/>
</dbReference>
<dbReference type="GO" id="GO:0016491">
    <property type="term" value="F:oxidoreductase activity"/>
    <property type="evidence" value="ECO:0007669"/>
    <property type="project" value="InterPro"/>
</dbReference>
<dbReference type="InterPro" id="IPR036856">
    <property type="entry name" value="Ald_Oxase/Xan_DH_a/b_sf"/>
</dbReference>
<dbReference type="PIRSF" id="PIRSF036389">
    <property type="entry name" value="IOR_B"/>
    <property type="match status" value="1"/>
</dbReference>
<reference evidence="4" key="1">
    <citation type="submission" date="2020-01" db="EMBL/GenBank/DDBJ databases">
        <title>'Steroidobacter agaridevorans' sp. nov., agar-degrading bacteria isolated from rhizosphere soils.</title>
        <authorList>
            <person name="Ikenaga M."/>
            <person name="Kataoka M."/>
            <person name="Murouchi A."/>
            <person name="Katsuragi S."/>
            <person name="Sakai M."/>
        </authorList>
    </citation>
    <scope>NUCLEOTIDE SEQUENCE [LARGE SCALE GENOMIC DNA]</scope>
    <source>
        <strain evidence="4">YU21-B</strain>
    </source>
</reference>
<dbReference type="PANTHER" id="PTHR47495:SF3">
    <property type="entry name" value="BLR6219 PROTEIN"/>
    <property type="match status" value="1"/>
</dbReference>
<organism evidence="3 4">
    <name type="scientific">Steroidobacter agaridevorans</name>
    <dbReference type="NCBI Taxonomy" id="2695856"/>
    <lineage>
        <taxon>Bacteria</taxon>
        <taxon>Pseudomonadati</taxon>
        <taxon>Pseudomonadota</taxon>
        <taxon>Gammaproteobacteria</taxon>
        <taxon>Steroidobacterales</taxon>
        <taxon>Steroidobacteraceae</taxon>
        <taxon>Steroidobacter</taxon>
    </lineage>
</organism>
<dbReference type="Gene3D" id="3.30.365.10">
    <property type="entry name" value="Aldehyde oxidase/xanthine dehydrogenase, molybdopterin binding domain"/>
    <property type="match status" value="4"/>
</dbReference>
<dbReference type="Pfam" id="PF20256">
    <property type="entry name" value="MoCoBD_2"/>
    <property type="match status" value="2"/>
</dbReference>
<dbReference type="InterPro" id="IPR019546">
    <property type="entry name" value="TAT_signal_bac_arc"/>
</dbReference>
<dbReference type="InterPro" id="IPR018247">
    <property type="entry name" value="EF_Hand_1_Ca_BS"/>
</dbReference>
<dbReference type="InterPro" id="IPR006311">
    <property type="entry name" value="TAT_signal"/>
</dbReference>
<dbReference type="AlphaFoldDB" id="A0A829YLE5"/>
<evidence type="ECO:0000259" key="2">
    <source>
        <dbReference type="SMART" id="SM01008"/>
    </source>
</evidence>
<dbReference type="Proteomes" id="UP000445000">
    <property type="component" value="Unassembled WGS sequence"/>
</dbReference>
<dbReference type="EMBL" id="BLJN01000007">
    <property type="protein sequence ID" value="GFE84070.1"/>
    <property type="molecule type" value="Genomic_DNA"/>
</dbReference>
<dbReference type="PROSITE" id="PS00018">
    <property type="entry name" value="EF_HAND_1"/>
    <property type="match status" value="1"/>
</dbReference>
<keyword evidence="4" id="KW-1185">Reference proteome</keyword>
<dbReference type="NCBIfam" id="TIGR01409">
    <property type="entry name" value="TAT_signal_seq"/>
    <property type="match status" value="1"/>
</dbReference>
<name>A0A829YLE5_9GAMM</name>
<feature type="domain" description="Aldehyde oxidase/xanthine dehydrogenase a/b hammerhead" evidence="2">
    <location>
        <begin position="219"/>
        <end position="313"/>
    </location>
</feature>
<dbReference type="Pfam" id="PF02738">
    <property type="entry name" value="MoCoBD_1"/>
    <property type="match status" value="1"/>
</dbReference>
<evidence type="ECO:0000256" key="1">
    <source>
        <dbReference type="ARBA" id="ARBA00022729"/>
    </source>
</evidence>
<sequence length="740" mass="81430">MRPPATATHLDRRSFLKASVSAAGALLISIPLPPRSSLAARTAGASPAWCVYLTLHPDNTAELMSPVMEMGQFMRTTGPMILADEMDLDWARVTVTKDEPVRMIRNDKGEVAYEFGQSSAGGSQTVRNNWDYMRRAGATVRRMLMEEAAARWQVPADTLIARDSFVIDPNGDRRLSYGELAAKAASRQVQPEQIELKQRADYRIMGKDAGVVDIRDIVMGRPLFAIDEDYPNALQAVIERAPALHAEIASYNKDAVLAIPGVRHIIELPRKVEDHWPGGDAQVLAAGIAVLADSLWAAMQGRKALQAQWKNATTDDSTQQIQEFHRLVAGNGVANKLVDDGDVDAAFATADLVLDHTYEKPLFAHACMEPHNCIADVRSDGATVIAGHQVPHWIAREVELIAGIDALKVKVIGKRMGGGFGRRSELDFIREAVTLSHRIKGPVKVTWTREDEIQRDFFDAAAVMRVRAAIKDKRIVGWQHRQAQTRGRPEASDYFPAKVVPNYRVEQFAGTSNIPCGPWRAPTQLQWAFATESMLDELAHATGADPLAFRLQWLQPYQDYEIKNWAAKSIHSGRMAKCYEAAARLADWKRPRPKGTGLGIAGHFTFGTYAACVLEVSVSDTDELKILRAWGAIDCGFAINPNHIRSQMEGGFVDGLNAALFNDVQVSAGRVVNDNFNTLRWMRLREAPMSIEVEIVDSGYDPTGVGEPPLAPAGAALANAIFAACGKRVRRMPIADSFKI</sequence>
<dbReference type="PROSITE" id="PS51318">
    <property type="entry name" value="TAT"/>
    <property type="match status" value="1"/>
</dbReference>
<accession>A0A829YLE5</accession>
<dbReference type="SUPFAM" id="SSF56003">
    <property type="entry name" value="Molybdenum cofactor-binding domain"/>
    <property type="match status" value="2"/>
</dbReference>
<dbReference type="SUPFAM" id="SSF54665">
    <property type="entry name" value="CO dehydrogenase molybdoprotein N-domain-like"/>
    <property type="match status" value="1"/>
</dbReference>
<dbReference type="InterPro" id="IPR008274">
    <property type="entry name" value="AldOxase/xan_DH_MoCoBD1"/>
</dbReference>
<dbReference type="InterPro" id="IPR046867">
    <property type="entry name" value="AldOxase/xan_DH_MoCoBD2"/>
</dbReference>
<dbReference type="RefSeq" id="WP_161815664.1">
    <property type="nucleotide sequence ID" value="NZ_BLJN01000007.1"/>
</dbReference>